<dbReference type="InterPro" id="IPR050786">
    <property type="entry name" value="EFG1_rRNA-proc"/>
</dbReference>
<evidence type="ECO:0000313" key="11">
    <source>
        <dbReference type="Proteomes" id="UP000009131"/>
    </source>
</evidence>
<dbReference type="eggNOG" id="KOG4484">
    <property type="taxonomic scope" value="Eukaryota"/>
</dbReference>
<feature type="region of interest" description="Disordered" evidence="9">
    <location>
        <begin position="1"/>
        <end position="45"/>
    </location>
</feature>
<comment type="similarity">
    <text evidence="2">Belongs to the EFG1 family.</text>
</comment>
<protein>
    <recommendedName>
        <fullName evidence="3">rRNA-processing protein EFG1</fullName>
    </recommendedName>
    <alternativeName>
        <fullName evidence="4">rRNA-processing protein efg1</fullName>
    </alternativeName>
</protein>
<dbReference type="RefSeq" id="XP_014567898.1">
    <property type="nucleotide sequence ID" value="XM_014712412.1"/>
</dbReference>
<dbReference type="InterPro" id="IPR019310">
    <property type="entry name" value="Efg1"/>
</dbReference>
<dbReference type="GO" id="GO:0000462">
    <property type="term" value="P:maturation of SSU-rRNA from tricistronic rRNA transcript (SSU-rRNA, 5.8S rRNA, LSU-rRNA)"/>
    <property type="evidence" value="ECO:0007669"/>
    <property type="project" value="TreeGrafter"/>
</dbReference>
<feature type="region of interest" description="Disordered" evidence="9">
    <location>
        <begin position="198"/>
        <end position="250"/>
    </location>
</feature>
<evidence type="ECO:0000256" key="5">
    <source>
        <dbReference type="ARBA" id="ARBA00022552"/>
    </source>
</evidence>
<evidence type="ECO:0000256" key="2">
    <source>
        <dbReference type="ARBA" id="ARBA00006916"/>
    </source>
</evidence>
<dbReference type="PANTHER" id="PTHR33911:SF1">
    <property type="entry name" value="RRNA-PROCESSING PROTEIN EFG1"/>
    <property type="match status" value="1"/>
</dbReference>
<dbReference type="HOGENOM" id="CLU_066912_2_1_1"/>
<evidence type="ECO:0000256" key="9">
    <source>
        <dbReference type="SAM" id="MobiDB-lite"/>
    </source>
</evidence>
<proteinExistence type="inferred from homology"/>
<dbReference type="OrthoDB" id="47732at2759"/>
<dbReference type="AlphaFoldDB" id="G7DZQ6"/>
<dbReference type="EMBL" id="BABT02000074">
    <property type="protein sequence ID" value="GAA96066.1"/>
    <property type="molecule type" value="Genomic_DNA"/>
</dbReference>
<dbReference type="PANTHER" id="PTHR33911">
    <property type="entry name" value="RRNA-PROCESSING PROTEIN EFG1"/>
    <property type="match status" value="1"/>
</dbReference>
<comment type="caution">
    <text evidence="10">The sequence shown here is derived from an EMBL/GenBank/DDBJ whole genome shotgun (WGS) entry which is preliminary data.</text>
</comment>
<feature type="compositionally biased region" description="Polar residues" evidence="9">
    <location>
        <begin position="15"/>
        <end position="38"/>
    </location>
</feature>
<dbReference type="STRING" id="764103.G7DZQ6"/>
<keyword evidence="7" id="KW-0539">Nucleus</keyword>
<comment type="subcellular location">
    <subcellularLocation>
        <location evidence="1">Nucleus</location>
        <location evidence="1">Nucleolus</location>
    </subcellularLocation>
</comment>
<feature type="compositionally biased region" description="Basic and acidic residues" evidence="9">
    <location>
        <begin position="1"/>
        <end position="14"/>
    </location>
</feature>
<reference evidence="10 11" key="2">
    <citation type="journal article" date="2012" name="Open Biol.">
        <title>Characteristics of nucleosomes and linker DNA regions on the genome of the basidiomycete Mixia osmundae revealed by mono- and dinucleosome mapping.</title>
        <authorList>
            <person name="Nishida H."/>
            <person name="Kondo S."/>
            <person name="Matsumoto T."/>
            <person name="Suzuki Y."/>
            <person name="Yoshikawa H."/>
            <person name="Taylor T.D."/>
            <person name="Sugiyama J."/>
        </authorList>
    </citation>
    <scope>NUCLEOTIDE SEQUENCE [LARGE SCALE GENOMIC DNA]</scope>
    <source>
        <strain evidence="11">CBS 9802 / IAM 14324 / JCM 22182 / KY 12970</strain>
    </source>
</reference>
<evidence type="ECO:0000256" key="6">
    <source>
        <dbReference type="ARBA" id="ARBA00023054"/>
    </source>
</evidence>
<feature type="compositionally biased region" description="Basic and acidic residues" evidence="9">
    <location>
        <begin position="202"/>
        <end position="216"/>
    </location>
</feature>
<dbReference type="InParanoid" id="G7DZQ6"/>
<dbReference type="FunCoup" id="G7DZQ6">
    <property type="interactions" value="31"/>
</dbReference>
<dbReference type="Proteomes" id="UP000009131">
    <property type="component" value="Unassembled WGS sequence"/>
</dbReference>
<accession>G7DZQ6</accession>
<evidence type="ECO:0000256" key="1">
    <source>
        <dbReference type="ARBA" id="ARBA00004604"/>
    </source>
</evidence>
<evidence type="ECO:0000256" key="3">
    <source>
        <dbReference type="ARBA" id="ARBA00018689"/>
    </source>
</evidence>
<feature type="coiled-coil region" evidence="8">
    <location>
        <begin position="67"/>
        <end position="125"/>
    </location>
</feature>
<name>G7DZQ6_MIXOS</name>
<keyword evidence="11" id="KW-1185">Reference proteome</keyword>
<reference evidence="10 11" key="1">
    <citation type="journal article" date="2011" name="J. Gen. Appl. Microbiol.">
        <title>Draft genome sequencing of the enigmatic basidiomycete Mixia osmundae.</title>
        <authorList>
            <person name="Nishida H."/>
            <person name="Nagatsuka Y."/>
            <person name="Sugiyama J."/>
        </authorList>
    </citation>
    <scope>NUCLEOTIDE SEQUENCE [LARGE SCALE GENOMIC DNA]</scope>
    <source>
        <strain evidence="11">CBS 9802 / IAM 14324 / JCM 22182 / KY 12970</strain>
    </source>
</reference>
<dbReference type="OMA" id="FEIDTHA"/>
<keyword evidence="5" id="KW-0698">rRNA processing</keyword>
<evidence type="ECO:0000256" key="8">
    <source>
        <dbReference type="SAM" id="Coils"/>
    </source>
</evidence>
<gene>
    <name evidence="10" type="primary">Mo02727</name>
    <name evidence="10" type="ORF">E5Q_02727</name>
</gene>
<dbReference type="GO" id="GO:0005730">
    <property type="term" value="C:nucleolus"/>
    <property type="evidence" value="ECO:0007669"/>
    <property type="project" value="UniProtKB-SubCell"/>
</dbReference>
<evidence type="ECO:0000256" key="4">
    <source>
        <dbReference type="ARBA" id="ARBA00019827"/>
    </source>
</evidence>
<evidence type="ECO:0000313" key="10">
    <source>
        <dbReference type="EMBL" id="GAA96066.1"/>
    </source>
</evidence>
<dbReference type="GO" id="GO:0030688">
    <property type="term" value="C:preribosome, small subunit precursor"/>
    <property type="evidence" value="ECO:0007669"/>
    <property type="project" value="TreeGrafter"/>
</dbReference>
<feature type="compositionally biased region" description="Basic and acidic residues" evidence="9">
    <location>
        <begin position="229"/>
        <end position="238"/>
    </location>
</feature>
<organism evidence="10 11">
    <name type="scientific">Mixia osmundae (strain CBS 9802 / IAM 14324 / JCM 22182 / KY 12970)</name>
    <dbReference type="NCBI Taxonomy" id="764103"/>
    <lineage>
        <taxon>Eukaryota</taxon>
        <taxon>Fungi</taxon>
        <taxon>Dikarya</taxon>
        <taxon>Basidiomycota</taxon>
        <taxon>Pucciniomycotina</taxon>
        <taxon>Mixiomycetes</taxon>
        <taxon>Mixiales</taxon>
        <taxon>Mixiaceae</taxon>
        <taxon>Mixia</taxon>
    </lineage>
</organism>
<evidence type="ECO:0000256" key="7">
    <source>
        <dbReference type="ARBA" id="ARBA00023242"/>
    </source>
</evidence>
<sequence>MEDRRPHSQRRHDASTSSFTPQLRQQSHRPANASTTAEMPTGVSKLKSSLRSVKRLLNKEDLAPNVKVENERRLVALEAQLAEAQRNETERNNASRYHKVKFFERQKLTRRIKQSLTAVERATDDDERATAQALLDQYRVDLNYVLHFPKDQKYIGLFPNNVWVPHSGTDTSADSTPETTKRRASLRVEISQLMAKGIYSAEPEKDKSADRTESLPRKRKEVLAGAPSDTKKSKDSKPKRPPMPDDFFEY</sequence>
<dbReference type="Pfam" id="PF10153">
    <property type="entry name" value="Efg1"/>
    <property type="match status" value="1"/>
</dbReference>
<keyword evidence="6 8" id="KW-0175">Coiled coil</keyword>